<feature type="transmembrane region" description="Helical" evidence="5">
    <location>
        <begin position="32"/>
        <end position="50"/>
    </location>
</feature>
<protein>
    <recommendedName>
        <fullName evidence="7">Iron transporter</fullName>
    </recommendedName>
</protein>
<evidence type="ECO:0000256" key="2">
    <source>
        <dbReference type="ARBA" id="ARBA00022692"/>
    </source>
</evidence>
<feature type="transmembrane region" description="Helical" evidence="5">
    <location>
        <begin position="79"/>
        <end position="104"/>
    </location>
</feature>
<dbReference type="NCBIfam" id="NF037982">
    <property type="entry name" value="Nramp_1"/>
    <property type="match status" value="1"/>
</dbReference>
<evidence type="ECO:0000256" key="4">
    <source>
        <dbReference type="ARBA" id="ARBA00023136"/>
    </source>
</evidence>
<dbReference type="PANTHER" id="PTHR11706">
    <property type="entry name" value="SOLUTE CARRIER PROTEIN FAMILY 11 MEMBER"/>
    <property type="match status" value="1"/>
</dbReference>
<keyword evidence="3 5" id="KW-1133">Transmembrane helix</keyword>
<comment type="subcellular location">
    <subcellularLocation>
        <location evidence="1">Membrane</location>
        <topology evidence="1">Multi-pass membrane protein</topology>
    </subcellularLocation>
</comment>
<feature type="transmembrane region" description="Helical" evidence="5">
    <location>
        <begin position="269"/>
        <end position="298"/>
    </location>
</feature>
<evidence type="ECO:0008006" key="7">
    <source>
        <dbReference type="Google" id="ProtNLM"/>
    </source>
</evidence>
<feature type="transmembrane region" description="Helical" evidence="5">
    <location>
        <begin position="141"/>
        <end position="162"/>
    </location>
</feature>
<feature type="transmembrane region" description="Helical" evidence="5">
    <location>
        <begin position="400"/>
        <end position="419"/>
    </location>
</feature>
<dbReference type="GO" id="GO:0005886">
    <property type="term" value="C:plasma membrane"/>
    <property type="evidence" value="ECO:0007669"/>
    <property type="project" value="TreeGrafter"/>
</dbReference>
<feature type="transmembrane region" description="Helical" evidence="5">
    <location>
        <begin position="116"/>
        <end position="134"/>
    </location>
</feature>
<feature type="transmembrane region" description="Helical" evidence="5">
    <location>
        <begin position="361"/>
        <end position="388"/>
    </location>
</feature>
<feature type="transmembrane region" description="Helical" evidence="5">
    <location>
        <begin position="335"/>
        <end position="355"/>
    </location>
</feature>
<evidence type="ECO:0000313" key="6">
    <source>
        <dbReference type="EMBL" id="CAA6799192.1"/>
    </source>
</evidence>
<dbReference type="GO" id="GO:0015086">
    <property type="term" value="F:cadmium ion transmembrane transporter activity"/>
    <property type="evidence" value="ECO:0007669"/>
    <property type="project" value="TreeGrafter"/>
</dbReference>
<dbReference type="PANTHER" id="PTHR11706:SF3">
    <property type="entry name" value="METAL ION TRANSPORT PROTEIN"/>
    <property type="match status" value="1"/>
</dbReference>
<dbReference type="GO" id="GO:0005384">
    <property type="term" value="F:manganese ion transmembrane transporter activity"/>
    <property type="evidence" value="ECO:0007669"/>
    <property type="project" value="TreeGrafter"/>
</dbReference>
<dbReference type="GO" id="GO:0034755">
    <property type="term" value="P:iron ion transmembrane transport"/>
    <property type="evidence" value="ECO:0007669"/>
    <property type="project" value="TreeGrafter"/>
</dbReference>
<feature type="transmembrane region" description="Helical" evidence="5">
    <location>
        <begin position="228"/>
        <end position="249"/>
    </location>
</feature>
<dbReference type="InterPro" id="IPR001046">
    <property type="entry name" value="NRAMP_fam"/>
</dbReference>
<keyword evidence="2 5" id="KW-0812">Transmembrane</keyword>
<accession>A0A6S6S1K4</accession>
<name>A0A6S6S1K4_9BACT</name>
<evidence type="ECO:0000256" key="5">
    <source>
        <dbReference type="SAM" id="Phobius"/>
    </source>
</evidence>
<dbReference type="Pfam" id="PF01566">
    <property type="entry name" value="Nramp"/>
    <property type="match status" value="1"/>
</dbReference>
<evidence type="ECO:0000256" key="1">
    <source>
        <dbReference type="ARBA" id="ARBA00004141"/>
    </source>
</evidence>
<organism evidence="6">
    <name type="scientific">uncultured Aureispira sp</name>
    <dbReference type="NCBI Taxonomy" id="1331704"/>
    <lineage>
        <taxon>Bacteria</taxon>
        <taxon>Pseudomonadati</taxon>
        <taxon>Bacteroidota</taxon>
        <taxon>Saprospiria</taxon>
        <taxon>Saprospirales</taxon>
        <taxon>Saprospiraceae</taxon>
        <taxon>Aureispira</taxon>
        <taxon>environmental samples</taxon>
    </lineage>
</organism>
<dbReference type="AlphaFoldDB" id="A0A6S6S1K4"/>
<dbReference type="EMBL" id="CACVAQ010000023">
    <property type="protein sequence ID" value="CAA6799192.1"/>
    <property type="molecule type" value="Genomic_DNA"/>
</dbReference>
<proteinExistence type="predicted"/>
<evidence type="ECO:0000256" key="3">
    <source>
        <dbReference type="ARBA" id="ARBA00022989"/>
    </source>
</evidence>
<reference evidence="6" key="1">
    <citation type="submission" date="2020-01" db="EMBL/GenBank/DDBJ databases">
        <authorList>
            <person name="Meier V. D."/>
            <person name="Meier V D."/>
        </authorList>
    </citation>
    <scope>NUCLEOTIDE SEQUENCE</scope>
    <source>
        <strain evidence="6">HLG_WM_MAG_10</strain>
    </source>
</reference>
<gene>
    <name evidence="6" type="ORF">HELGO_WM28967</name>
</gene>
<sequence length="421" mass="46525">MQLKKLLQSLGPGLLFAGAAVGVSHLVYSTRAGANYGFGLIWLVLIANFFKYPFFEFGPRYAAATGESLLKGYQRLGNWVLVLFVGITLGTMFTVQAAVTIVTASLAAHLFGGFDLMVWVGILLTVCSSLLLIGRYNLLDYLMKFIIITLTIITLITVFIAFSNVQDPIDWTQQFPMEGLGLTFVIAFMGWMPAPMDLSVWHSLWALEKQKNTLGGFNLKKSLFDFNVGYIGTTILAFFFVALGALVMYNSGTEFSPKGAVFAKQLIDLYVTTLGSGAGFFVGMAAFITMFSTTITCLDALPRSMARAHSLLVHPASELIEQENKQEASETPRKYYLGWLLVLVLGSLVILNLFLTNMASFLMLATSLSFLTAPFFAIANYILVLRYLPIAQQPSKGIKVLSWFGITYLFVFCGIYLWSLF</sequence>
<keyword evidence="4 5" id="KW-0472">Membrane</keyword>
<feature type="transmembrane region" description="Helical" evidence="5">
    <location>
        <begin position="182"/>
        <end position="207"/>
    </location>
</feature>